<keyword evidence="10" id="KW-1185">Reference proteome</keyword>
<dbReference type="PANTHER" id="PTHR43829:SF9">
    <property type="entry name" value="AQUAPORIN-9"/>
    <property type="match status" value="1"/>
</dbReference>
<evidence type="ECO:0000256" key="2">
    <source>
        <dbReference type="ARBA" id="ARBA00006175"/>
    </source>
</evidence>
<feature type="transmembrane region" description="Helical" evidence="8">
    <location>
        <begin position="156"/>
        <end position="175"/>
    </location>
</feature>
<dbReference type="PANTHER" id="PTHR43829">
    <property type="entry name" value="AQUAPORIN OR AQUAGLYCEROPORIN RELATED"/>
    <property type="match status" value="1"/>
</dbReference>
<dbReference type="InterPro" id="IPR022357">
    <property type="entry name" value="MIP_CS"/>
</dbReference>
<dbReference type="InterPro" id="IPR023271">
    <property type="entry name" value="Aquaporin-like"/>
</dbReference>
<dbReference type="Gene3D" id="1.20.1080.10">
    <property type="entry name" value="Glycerol uptake facilitator protein"/>
    <property type="match status" value="1"/>
</dbReference>
<feature type="transmembrane region" description="Helical" evidence="8">
    <location>
        <begin position="82"/>
        <end position="104"/>
    </location>
</feature>
<dbReference type="NCBIfam" id="TIGR00861">
    <property type="entry name" value="MIP"/>
    <property type="match status" value="1"/>
</dbReference>
<evidence type="ECO:0000256" key="8">
    <source>
        <dbReference type="SAM" id="Phobius"/>
    </source>
</evidence>
<evidence type="ECO:0000256" key="7">
    <source>
        <dbReference type="RuleBase" id="RU000477"/>
    </source>
</evidence>
<name>A0A7W7YGN9_9BACT</name>
<keyword evidence="5 8" id="KW-1133">Transmembrane helix</keyword>
<evidence type="ECO:0000256" key="3">
    <source>
        <dbReference type="ARBA" id="ARBA00022448"/>
    </source>
</evidence>
<dbReference type="Pfam" id="PF00230">
    <property type="entry name" value="MIP"/>
    <property type="match status" value="1"/>
</dbReference>
<evidence type="ECO:0000256" key="4">
    <source>
        <dbReference type="ARBA" id="ARBA00022692"/>
    </source>
</evidence>
<keyword evidence="3 7" id="KW-0813">Transport</keyword>
<dbReference type="EMBL" id="JACHIF010000001">
    <property type="protein sequence ID" value="MBB5035769.1"/>
    <property type="molecule type" value="Genomic_DNA"/>
</dbReference>
<proteinExistence type="inferred from homology"/>
<dbReference type="SUPFAM" id="SSF81338">
    <property type="entry name" value="Aquaporin-like"/>
    <property type="match status" value="1"/>
</dbReference>
<dbReference type="PROSITE" id="PS51257">
    <property type="entry name" value="PROKAR_LIPOPROTEIN"/>
    <property type="match status" value="1"/>
</dbReference>
<dbReference type="GO" id="GO:0015254">
    <property type="term" value="F:glycerol channel activity"/>
    <property type="evidence" value="ECO:0007669"/>
    <property type="project" value="TreeGrafter"/>
</dbReference>
<dbReference type="CDD" id="cd00333">
    <property type="entry name" value="MIP"/>
    <property type="match status" value="1"/>
</dbReference>
<dbReference type="PROSITE" id="PS00221">
    <property type="entry name" value="MIP"/>
    <property type="match status" value="1"/>
</dbReference>
<comment type="subcellular location">
    <subcellularLocation>
        <location evidence="1">Membrane</location>
        <topology evidence="1">Multi-pass membrane protein</topology>
    </subcellularLocation>
</comment>
<organism evidence="9 10">
    <name type="scientific">Prosthecobacter dejongeii</name>
    <dbReference type="NCBI Taxonomy" id="48465"/>
    <lineage>
        <taxon>Bacteria</taxon>
        <taxon>Pseudomonadati</taxon>
        <taxon>Verrucomicrobiota</taxon>
        <taxon>Verrucomicrobiia</taxon>
        <taxon>Verrucomicrobiales</taxon>
        <taxon>Verrucomicrobiaceae</taxon>
        <taxon>Prosthecobacter</taxon>
    </lineage>
</organism>
<gene>
    <name evidence="9" type="ORF">HNQ64_000003</name>
</gene>
<dbReference type="Proteomes" id="UP000534294">
    <property type="component" value="Unassembled WGS sequence"/>
</dbReference>
<protein>
    <submittedName>
        <fullName evidence="9">Glycerol uptake facilitator protein</fullName>
    </submittedName>
</protein>
<evidence type="ECO:0000313" key="9">
    <source>
        <dbReference type="EMBL" id="MBB5035769.1"/>
    </source>
</evidence>
<dbReference type="PRINTS" id="PR00783">
    <property type="entry name" value="MINTRINSICP"/>
</dbReference>
<evidence type="ECO:0000256" key="6">
    <source>
        <dbReference type="ARBA" id="ARBA00023136"/>
    </source>
</evidence>
<dbReference type="AlphaFoldDB" id="A0A7W7YGN9"/>
<feature type="transmembrane region" description="Helical" evidence="8">
    <location>
        <begin position="187"/>
        <end position="210"/>
    </location>
</feature>
<feature type="transmembrane region" description="Helical" evidence="8">
    <location>
        <begin position="230"/>
        <end position="253"/>
    </location>
</feature>
<accession>A0A7W7YGN9</accession>
<dbReference type="InterPro" id="IPR000425">
    <property type="entry name" value="MIP"/>
</dbReference>
<comment type="similarity">
    <text evidence="2 7">Belongs to the MIP/aquaporin (TC 1.A.8) family.</text>
</comment>
<keyword evidence="6 8" id="KW-0472">Membrane</keyword>
<dbReference type="GO" id="GO:0005886">
    <property type="term" value="C:plasma membrane"/>
    <property type="evidence" value="ECO:0007669"/>
    <property type="project" value="TreeGrafter"/>
</dbReference>
<keyword evidence="4 7" id="KW-0812">Transmembrane</keyword>
<reference evidence="9 10" key="1">
    <citation type="submission" date="2020-08" db="EMBL/GenBank/DDBJ databases">
        <title>Genomic Encyclopedia of Type Strains, Phase IV (KMG-IV): sequencing the most valuable type-strain genomes for metagenomic binning, comparative biology and taxonomic classification.</title>
        <authorList>
            <person name="Goeker M."/>
        </authorList>
    </citation>
    <scope>NUCLEOTIDE SEQUENCE [LARGE SCALE GENOMIC DNA]</scope>
    <source>
        <strain evidence="9 10">DSM 12251</strain>
    </source>
</reference>
<evidence type="ECO:0000256" key="5">
    <source>
        <dbReference type="ARBA" id="ARBA00022989"/>
    </source>
</evidence>
<feature type="transmembrane region" description="Helical" evidence="8">
    <location>
        <begin position="37"/>
        <end position="61"/>
    </location>
</feature>
<evidence type="ECO:0000313" key="10">
    <source>
        <dbReference type="Proteomes" id="UP000534294"/>
    </source>
</evidence>
<dbReference type="RefSeq" id="WP_184204242.1">
    <property type="nucleotide sequence ID" value="NZ_JACHIF010000001.1"/>
</dbReference>
<evidence type="ECO:0000256" key="1">
    <source>
        <dbReference type="ARBA" id="ARBA00004141"/>
    </source>
</evidence>
<dbReference type="InterPro" id="IPR050363">
    <property type="entry name" value="MIP/Aquaporin"/>
</dbReference>
<comment type="caution">
    <text evidence="9">The sequence shown here is derived from an EMBL/GenBank/DDBJ whole genome shotgun (WGS) entry which is preliminary data.</text>
</comment>
<dbReference type="GO" id="GO:0015250">
    <property type="term" value="F:water channel activity"/>
    <property type="evidence" value="ECO:0007669"/>
    <property type="project" value="TreeGrafter"/>
</dbReference>
<sequence>MRWPTWFMGEFVGTFLVVFFGCGSVCSAVLTGAQVGVFQVAIVWGLGIATAIYLTAGLSGAHLNPAVTVAFSVWQRFPRRRVLAYILAQMLGAFVAAAVLYGIFQDALTSYELTHHIPRGGPGSEATAMIFGEFFPSPAGQPLTEVSRLRMSHLRAFFAEAVGTAVLLFVICGVTDARNASRVGPHAAIIIGLTVTLLISLLGPLTMAGLNPARDLAPRLFSALAGWGSYPFSVNGLGWFTVYVLAPVLGAVFGSGMYHLVFRPSEDEA</sequence>